<organism evidence="8 9">
    <name type="scientific">Desulfocucumis palustris</name>
    <dbReference type="NCBI Taxonomy" id="1898651"/>
    <lineage>
        <taxon>Bacteria</taxon>
        <taxon>Bacillati</taxon>
        <taxon>Bacillota</taxon>
        <taxon>Clostridia</taxon>
        <taxon>Eubacteriales</taxon>
        <taxon>Desulfocucumaceae</taxon>
        <taxon>Desulfocucumis</taxon>
    </lineage>
</organism>
<dbReference type="RefSeq" id="WP_104373282.1">
    <property type="nucleotide sequence ID" value="NZ_BFAV01000157.1"/>
</dbReference>
<dbReference type="Gene3D" id="3.20.20.70">
    <property type="entry name" value="Aldolase class I"/>
    <property type="match status" value="1"/>
</dbReference>
<dbReference type="EMBL" id="BFAV01000157">
    <property type="protein sequence ID" value="GBF35182.1"/>
    <property type="molecule type" value="Genomic_DNA"/>
</dbReference>
<evidence type="ECO:0000256" key="2">
    <source>
        <dbReference type="ARBA" id="ARBA00022485"/>
    </source>
</evidence>
<comment type="caution">
    <text evidence="8">The sequence shown here is derived from an EMBL/GenBank/DDBJ whole genome shotgun (WGS) entry which is preliminary data.</text>
</comment>
<evidence type="ECO:0000313" key="9">
    <source>
        <dbReference type="Proteomes" id="UP000239549"/>
    </source>
</evidence>
<accession>A0A2L2XGB9</accession>
<keyword evidence="6" id="KW-0411">Iron-sulfur</keyword>
<evidence type="ECO:0000256" key="1">
    <source>
        <dbReference type="ARBA" id="ARBA00001966"/>
    </source>
</evidence>
<dbReference type="InterPro" id="IPR034457">
    <property type="entry name" value="Organic_radical-activating"/>
</dbReference>
<dbReference type="SUPFAM" id="SSF53807">
    <property type="entry name" value="Helical backbone' metal receptor"/>
    <property type="match status" value="1"/>
</dbReference>
<evidence type="ECO:0000256" key="4">
    <source>
        <dbReference type="ARBA" id="ARBA00022723"/>
    </source>
</evidence>
<dbReference type="InterPro" id="IPR058240">
    <property type="entry name" value="rSAM_sf"/>
</dbReference>
<dbReference type="InterPro" id="IPR027596">
    <property type="entry name" value="AmmeMemoSam_rS"/>
</dbReference>
<evidence type="ECO:0000313" key="8">
    <source>
        <dbReference type="EMBL" id="GBF35182.1"/>
    </source>
</evidence>
<dbReference type="Gene3D" id="3.40.50.1980">
    <property type="entry name" value="Nitrogenase molybdenum iron protein domain"/>
    <property type="match status" value="1"/>
</dbReference>
<dbReference type="InterPro" id="IPR013785">
    <property type="entry name" value="Aldolase_TIM"/>
</dbReference>
<evidence type="ECO:0000259" key="7">
    <source>
        <dbReference type="PROSITE" id="PS51918"/>
    </source>
</evidence>
<dbReference type="Gene3D" id="1.20.58.2180">
    <property type="match status" value="1"/>
</dbReference>
<dbReference type="Proteomes" id="UP000239549">
    <property type="component" value="Unassembled WGS sequence"/>
</dbReference>
<dbReference type="AlphaFoldDB" id="A0A2L2XGB9"/>
<keyword evidence="5" id="KW-0408">Iron</keyword>
<dbReference type="SUPFAM" id="SSF102114">
    <property type="entry name" value="Radical SAM enzymes"/>
    <property type="match status" value="1"/>
</dbReference>
<sequence length="599" mass="66404">MICNICERGCVVQEGSSGACGMYRNTGGTMLELFPDHYIAVCPISVETMPVLHFHPAGKLLQISTLGCNLDCPGCVSNLIVKGIHPGFKAVRRLAPETIIEEAVKQNCRGVAFLMNDPLASLPTFIRVAALARERGLLVGCSTNCYFTEVSLSQLMPFLNFINVGFKGFSSRAYTLCGGKSVEPVLRNVEILANNGVHVEASCVHKTGNEPEILKLAGRLAAINPDIPLQIMRFIPLENTDISTEPSIKESEILCSQLEKMLKYVYLFNSPGTHLLNTRCPECGLVLYRREFYGPMGAKLRNSPGSAPGRHCPRCGTGTAIRGEISAKAYKEEMFEGGYPFTRALEMIEAVLISIGVNTERDFVDVLDHVLGNYSLNRLHKGIQSPEAYLEIIGTFGELTGRQKSALELVDYIGAKLRLIKEGLKKTELRPRTYYVMGKPLFCLNGDRMENNLVELAGGASVNKQLERSGRPGFEITPEILNRLNPEFIFISSFFSNRVEDFSVDCVFTGIDVEAVRKGRIHTHPVPVSDFGSPRWILGLMHIANVLHPEIFQFDVPAETKEFYQRFYGIEYVPEKTNKSFGKPLSTWRPLSRPGPPQG</sequence>
<dbReference type="InterPro" id="IPR007197">
    <property type="entry name" value="rSAM"/>
</dbReference>
<keyword evidence="9" id="KW-1185">Reference proteome</keyword>
<evidence type="ECO:0000256" key="5">
    <source>
        <dbReference type="ARBA" id="ARBA00023004"/>
    </source>
</evidence>
<keyword evidence="4" id="KW-0479">Metal-binding</keyword>
<keyword evidence="2" id="KW-0004">4Fe-4S</keyword>
<dbReference type="GO" id="GO:0051539">
    <property type="term" value="F:4 iron, 4 sulfur cluster binding"/>
    <property type="evidence" value="ECO:0007669"/>
    <property type="project" value="UniProtKB-KW"/>
</dbReference>
<name>A0A2L2XGB9_9FIRM</name>
<dbReference type="PROSITE" id="PS51918">
    <property type="entry name" value="RADICAL_SAM"/>
    <property type="match status" value="1"/>
</dbReference>
<dbReference type="SFLD" id="SFLDG01101">
    <property type="entry name" value="Uncharacterised_Radical_SAM_Su"/>
    <property type="match status" value="1"/>
</dbReference>
<dbReference type="PANTHER" id="PTHR30352:SF5">
    <property type="entry name" value="PYRUVATE FORMATE-LYASE 1-ACTIVATING ENZYME"/>
    <property type="match status" value="1"/>
</dbReference>
<dbReference type="OrthoDB" id="9787830at2"/>
<dbReference type="GO" id="GO:0046872">
    <property type="term" value="F:metal ion binding"/>
    <property type="evidence" value="ECO:0007669"/>
    <property type="project" value="UniProtKB-KW"/>
</dbReference>
<dbReference type="PANTHER" id="PTHR30352">
    <property type="entry name" value="PYRUVATE FORMATE-LYASE-ACTIVATING ENZYME"/>
    <property type="match status" value="1"/>
</dbReference>
<protein>
    <recommendedName>
        <fullName evidence="7">Radical SAM core domain-containing protein</fullName>
    </recommendedName>
</protein>
<keyword evidence="3" id="KW-0949">S-adenosyl-L-methionine</keyword>
<dbReference type="Pfam" id="PF04055">
    <property type="entry name" value="Radical_SAM"/>
    <property type="match status" value="1"/>
</dbReference>
<evidence type="ECO:0000256" key="6">
    <source>
        <dbReference type="ARBA" id="ARBA00023014"/>
    </source>
</evidence>
<dbReference type="SFLD" id="SFLDS00029">
    <property type="entry name" value="Radical_SAM"/>
    <property type="match status" value="1"/>
</dbReference>
<gene>
    <name evidence="8" type="ORF">DCCM_4305</name>
</gene>
<comment type="cofactor">
    <cofactor evidence="1">
        <name>[4Fe-4S] cluster</name>
        <dbReference type="ChEBI" id="CHEBI:49883"/>
    </cofactor>
</comment>
<feature type="domain" description="Radical SAM core" evidence="7">
    <location>
        <begin position="53"/>
        <end position="265"/>
    </location>
</feature>
<dbReference type="GO" id="GO:0003824">
    <property type="term" value="F:catalytic activity"/>
    <property type="evidence" value="ECO:0007669"/>
    <property type="project" value="InterPro"/>
</dbReference>
<proteinExistence type="predicted"/>
<reference evidence="9" key="1">
    <citation type="submission" date="2018-02" db="EMBL/GenBank/DDBJ databases">
        <title>Genome sequence of Desulfocucumis palustris strain NAW-5.</title>
        <authorList>
            <person name="Watanabe M."/>
            <person name="Kojima H."/>
            <person name="Fukui M."/>
        </authorList>
    </citation>
    <scope>NUCLEOTIDE SEQUENCE [LARGE SCALE GENOMIC DNA]</scope>
    <source>
        <strain evidence="9">NAW-5</strain>
    </source>
</reference>
<evidence type="ECO:0000256" key="3">
    <source>
        <dbReference type="ARBA" id="ARBA00022691"/>
    </source>
</evidence>